<dbReference type="OrthoDB" id="10051290at2759"/>
<dbReference type="Proteomes" id="UP000054047">
    <property type="component" value="Unassembled WGS sequence"/>
</dbReference>
<keyword evidence="3" id="KW-1185">Reference proteome</keyword>
<protein>
    <submittedName>
        <fullName evidence="2">Uncharacterized protein</fullName>
    </submittedName>
</protein>
<reference evidence="2 3" key="1">
    <citation type="submission" date="2013-12" db="EMBL/GenBank/DDBJ databases">
        <title>Draft genome of the parsitic nematode Ancylostoma duodenale.</title>
        <authorList>
            <person name="Mitreva M."/>
        </authorList>
    </citation>
    <scope>NUCLEOTIDE SEQUENCE [LARGE SCALE GENOMIC DNA]</scope>
    <source>
        <strain evidence="2 3">Zhejiang</strain>
    </source>
</reference>
<evidence type="ECO:0000313" key="2">
    <source>
        <dbReference type="EMBL" id="KIH57440.1"/>
    </source>
</evidence>
<feature type="region of interest" description="Disordered" evidence="1">
    <location>
        <begin position="42"/>
        <end position="70"/>
    </location>
</feature>
<accession>A0A0C2G917</accession>
<sequence>MDIEAVVQMLRENKVWECVQPHLKTLREMEELDPDALRIDAKTPTGIVMSERLDSPENSCGQSSDEHGDR</sequence>
<gene>
    <name evidence="2" type="ORF">ANCDUO_12368</name>
</gene>
<name>A0A0C2G917_9BILA</name>
<evidence type="ECO:0000256" key="1">
    <source>
        <dbReference type="SAM" id="MobiDB-lite"/>
    </source>
</evidence>
<evidence type="ECO:0000313" key="3">
    <source>
        <dbReference type="Proteomes" id="UP000054047"/>
    </source>
</evidence>
<organism evidence="2 3">
    <name type="scientific">Ancylostoma duodenale</name>
    <dbReference type="NCBI Taxonomy" id="51022"/>
    <lineage>
        <taxon>Eukaryota</taxon>
        <taxon>Metazoa</taxon>
        <taxon>Ecdysozoa</taxon>
        <taxon>Nematoda</taxon>
        <taxon>Chromadorea</taxon>
        <taxon>Rhabditida</taxon>
        <taxon>Rhabditina</taxon>
        <taxon>Rhabditomorpha</taxon>
        <taxon>Strongyloidea</taxon>
        <taxon>Ancylostomatidae</taxon>
        <taxon>Ancylostomatinae</taxon>
        <taxon>Ancylostoma</taxon>
    </lineage>
</organism>
<dbReference type="EMBL" id="KN734384">
    <property type="protein sequence ID" value="KIH57440.1"/>
    <property type="molecule type" value="Genomic_DNA"/>
</dbReference>
<proteinExistence type="predicted"/>
<dbReference type="AlphaFoldDB" id="A0A0C2G917"/>